<dbReference type="GeneID" id="56142844"/>
<proteinExistence type="predicted"/>
<dbReference type="Proteomes" id="UP000510869">
    <property type="component" value="Chromosome"/>
</dbReference>
<dbReference type="OrthoDB" id="193731at2157"/>
<dbReference type="RefSeq" id="WP_180842415.1">
    <property type="nucleotide sequence ID" value="NZ_CP059154.1"/>
</dbReference>
<evidence type="ECO:0000313" key="1">
    <source>
        <dbReference type="EMBL" id="QLK27253.1"/>
    </source>
</evidence>
<organism evidence="1 2">
    <name type="scientific">Natrinema zhouii</name>
    <dbReference type="NCBI Taxonomy" id="1710539"/>
    <lineage>
        <taxon>Archaea</taxon>
        <taxon>Methanobacteriati</taxon>
        <taxon>Methanobacteriota</taxon>
        <taxon>Stenosarchaea group</taxon>
        <taxon>Halobacteria</taxon>
        <taxon>Halobacteriales</taxon>
        <taxon>Natrialbaceae</taxon>
        <taxon>Natrinema</taxon>
    </lineage>
</organism>
<dbReference type="KEGG" id="nay:HYG81_06525"/>
<dbReference type="EMBL" id="CP059154">
    <property type="protein sequence ID" value="QLK27253.1"/>
    <property type="molecule type" value="Genomic_DNA"/>
</dbReference>
<sequence length="121" mass="13072">MIELDWEIDRTEGVTLVSATVATTATTPQRVRIDSRLDGPIWPPVRGSDPAAEWTDSGWNGIVAPNQRRGIGFASHAAPVEPPIEAVSARRATIDRSTNAADALASLTAWKPTTDVLERQQ</sequence>
<dbReference type="AlphaFoldDB" id="A0A7D6CT11"/>
<reference evidence="1 2" key="1">
    <citation type="submission" date="2020-07" db="EMBL/GenBank/DDBJ databases">
        <title>Natrinema (YPL30) sp. nov. and Haloterrigena xxxxxx (YPL8) sp. nov., isolated from a salt mine.</title>
        <authorList>
            <person name="Cui H."/>
        </authorList>
    </citation>
    <scope>NUCLEOTIDE SEQUENCE [LARGE SCALE GENOMIC DNA]</scope>
    <source>
        <strain evidence="1 2">YPL13</strain>
    </source>
</reference>
<gene>
    <name evidence="1" type="ORF">HYG81_06525</name>
</gene>
<protein>
    <submittedName>
        <fullName evidence="1">Uncharacterized protein</fullName>
    </submittedName>
</protein>
<dbReference type="InterPro" id="IPR057179">
    <property type="entry name" value="DUF7857"/>
</dbReference>
<name>A0A7D6CT11_9EURY</name>
<accession>A0A7D6CT11</accession>
<dbReference type="Pfam" id="PF25256">
    <property type="entry name" value="DUF7857"/>
    <property type="match status" value="1"/>
</dbReference>
<evidence type="ECO:0000313" key="2">
    <source>
        <dbReference type="Proteomes" id="UP000510869"/>
    </source>
</evidence>
<keyword evidence="2" id="KW-1185">Reference proteome</keyword>